<feature type="compositionally biased region" description="Low complexity" evidence="3">
    <location>
        <begin position="170"/>
        <end position="190"/>
    </location>
</feature>
<dbReference type="PROSITE" id="PS50102">
    <property type="entry name" value="RRM"/>
    <property type="match status" value="1"/>
</dbReference>
<dbReference type="InterPro" id="IPR012677">
    <property type="entry name" value="Nucleotide-bd_a/b_plait_sf"/>
</dbReference>
<dbReference type="GO" id="GO:0003729">
    <property type="term" value="F:mRNA binding"/>
    <property type="evidence" value="ECO:0007669"/>
    <property type="project" value="TreeGrafter"/>
</dbReference>
<sequence length="548" mass="57321">MATNGNFAHQEQYKSADQYPVAATGADSTAAAASGNSNLSKDEVGWFFVEQYYTTLSKSPEKLHLFYGKRSQFVQGLEAEVANVSVGRQVIQERIKQLDFQDCKVRVSNVDSQASFDNIVIQVIGETSNKGAEPKKFVQTFVLAQQPSGYFVLNDILRYIKDEHDDEPAEAPAEAPVKEVAAPAATAPAVSMETAAPAPEGELTDKEAVKDDSSSGLNASVVNKKLEEVVEADKAVNGGDVAVAAAEPGQASDTKAGVKSEAALAADPVTTAHELAVEDAEAPEKPQDPSPTPVPQPAPPVHTEPVVPAEPPAPPKPMTWASRAAAAAGPRPVVPLPKTATSPASTQSRTPVPGTAAPPATVATAAAAQQPSTPTAPAAESMTKESSGWQTAGADSKRQNRPQSMSGNFSEKEGTMGYVKYVTDKVQDTDLRNVLTAHGELTYFDINRQKNCAFVEYKTVEGYQAAVSANPHVVNGENIVVEPRRPKATAYGGSNYGSGRGSLSGRGRGGYDGTRGGGQGNTRGNFPGQSRGRGGIPRGRGGPQASNA</sequence>
<keyword evidence="7" id="KW-1185">Reference proteome</keyword>
<dbReference type="OrthoDB" id="339151at2759"/>
<dbReference type="Gene3D" id="3.10.450.50">
    <property type="match status" value="1"/>
</dbReference>
<evidence type="ECO:0008006" key="8">
    <source>
        <dbReference type="Google" id="ProtNLM"/>
    </source>
</evidence>
<feature type="compositionally biased region" description="Low complexity" evidence="3">
    <location>
        <begin position="350"/>
        <end position="379"/>
    </location>
</feature>
<evidence type="ECO:0000313" key="7">
    <source>
        <dbReference type="Proteomes" id="UP000037136"/>
    </source>
</evidence>
<dbReference type="STRING" id="268505.A0A2A9P4T5"/>
<dbReference type="PROSITE" id="PS50177">
    <property type="entry name" value="NTF2_DOMAIN"/>
    <property type="match status" value="1"/>
</dbReference>
<dbReference type="Pfam" id="PF00076">
    <property type="entry name" value="RRM_1"/>
    <property type="match status" value="1"/>
</dbReference>
<dbReference type="SUPFAM" id="SSF54928">
    <property type="entry name" value="RNA-binding domain, RBD"/>
    <property type="match status" value="1"/>
</dbReference>
<dbReference type="AlphaFoldDB" id="A0A2A9P4T5"/>
<dbReference type="Pfam" id="PF02136">
    <property type="entry name" value="NTF2"/>
    <property type="match status" value="1"/>
</dbReference>
<feature type="compositionally biased region" description="Gly residues" evidence="3">
    <location>
        <begin position="531"/>
        <end position="542"/>
    </location>
</feature>
<feature type="compositionally biased region" description="Gly residues" evidence="3">
    <location>
        <begin position="494"/>
        <end position="521"/>
    </location>
</feature>
<feature type="compositionally biased region" description="Pro residues" evidence="3">
    <location>
        <begin position="288"/>
        <end position="317"/>
    </location>
</feature>
<dbReference type="EMBL" id="LAZP02000727">
    <property type="protein sequence ID" value="PFH55890.1"/>
    <property type="molecule type" value="Genomic_DNA"/>
</dbReference>
<dbReference type="GO" id="GO:0005829">
    <property type="term" value="C:cytosol"/>
    <property type="evidence" value="ECO:0007669"/>
    <property type="project" value="TreeGrafter"/>
</dbReference>
<feature type="domain" description="RRM" evidence="4">
    <location>
        <begin position="415"/>
        <end position="486"/>
    </location>
</feature>
<dbReference type="SUPFAM" id="SSF54427">
    <property type="entry name" value="NTF2-like"/>
    <property type="match status" value="1"/>
</dbReference>
<evidence type="ECO:0000313" key="6">
    <source>
        <dbReference type="EMBL" id="PFH55890.1"/>
    </source>
</evidence>
<feature type="compositionally biased region" description="Basic and acidic residues" evidence="3">
    <location>
        <begin position="203"/>
        <end position="213"/>
    </location>
</feature>
<feature type="region of interest" description="Disordered" evidence="3">
    <location>
        <begin position="165"/>
        <end position="216"/>
    </location>
</feature>
<accession>A0A2A9P4T5</accession>
<evidence type="ECO:0000259" key="4">
    <source>
        <dbReference type="PROSITE" id="PS50102"/>
    </source>
</evidence>
<feature type="compositionally biased region" description="Polar residues" evidence="3">
    <location>
        <begin position="339"/>
        <end position="349"/>
    </location>
</feature>
<evidence type="ECO:0000256" key="1">
    <source>
        <dbReference type="ARBA" id="ARBA00022884"/>
    </source>
</evidence>
<evidence type="ECO:0000256" key="3">
    <source>
        <dbReference type="SAM" id="MobiDB-lite"/>
    </source>
</evidence>
<gene>
    <name evidence="6" type="ORF">XA68_17437</name>
</gene>
<dbReference type="Gene3D" id="3.30.70.330">
    <property type="match status" value="1"/>
</dbReference>
<dbReference type="InterPro" id="IPR032710">
    <property type="entry name" value="NTF2-like_dom_sf"/>
</dbReference>
<dbReference type="PANTHER" id="PTHR10693">
    <property type="entry name" value="RAS GTPASE-ACTIVATING PROTEIN-BINDING PROTEIN"/>
    <property type="match status" value="1"/>
</dbReference>
<feature type="region of interest" description="Disordered" evidence="3">
    <location>
        <begin position="277"/>
        <end position="412"/>
    </location>
</feature>
<dbReference type="PANTHER" id="PTHR10693:SF20">
    <property type="entry name" value="AT27578P"/>
    <property type="match status" value="1"/>
</dbReference>
<dbReference type="GO" id="GO:0016579">
    <property type="term" value="P:protein deubiquitination"/>
    <property type="evidence" value="ECO:0007669"/>
    <property type="project" value="TreeGrafter"/>
</dbReference>
<dbReference type="GO" id="GO:1990904">
    <property type="term" value="C:ribonucleoprotein complex"/>
    <property type="evidence" value="ECO:0007669"/>
    <property type="project" value="TreeGrafter"/>
</dbReference>
<reference evidence="6 7" key="2">
    <citation type="journal article" date="2017" name="Sci. Rep.">
        <title>Ant-infecting Ophiocordyceps genomes reveal a high diversity of potential behavioral manipulation genes and a possible major role for enterotoxins.</title>
        <authorList>
            <person name="de Bekker C."/>
            <person name="Ohm R.A."/>
            <person name="Evans H.C."/>
            <person name="Brachmann A."/>
            <person name="Hughes D.P."/>
        </authorList>
    </citation>
    <scope>NUCLEOTIDE SEQUENCE [LARGE SCALE GENOMIC DNA]</scope>
    <source>
        <strain evidence="6 7">SC16a</strain>
    </source>
</reference>
<dbReference type="FunFam" id="3.10.450.50:FF:000003">
    <property type="entry name" value="Nuclear transport factor 2 family protein"/>
    <property type="match status" value="1"/>
</dbReference>
<protein>
    <recommendedName>
        <fullName evidence="8">NTF2 domain-containing protein</fullName>
    </recommendedName>
</protein>
<organism evidence="6 7">
    <name type="scientific">Ophiocordyceps unilateralis</name>
    <name type="common">Zombie-ant fungus</name>
    <name type="synonym">Torrubia unilateralis</name>
    <dbReference type="NCBI Taxonomy" id="268505"/>
    <lineage>
        <taxon>Eukaryota</taxon>
        <taxon>Fungi</taxon>
        <taxon>Dikarya</taxon>
        <taxon>Ascomycota</taxon>
        <taxon>Pezizomycotina</taxon>
        <taxon>Sordariomycetes</taxon>
        <taxon>Hypocreomycetidae</taxon>
        <taxon>Hypocreales</taxon>
        <taxon>Ophiocordycipitaceae</taxon>
        <taxon>Ophiocordyceps</taxon>
    </lineage>
</organism>
<feature type="domain" description="NTF2" evidence="5">
    <location>
        <begin position="44"/>
        <end position="159"/>
    </location>
</feature>
<dbReference type="InterPro" id="IPR018222">
    <property type="entry name" value="Nuclear_transport_factor_2_euk"/>
</dbReference>
<comment type="caution">
    <text evidence="6">The sequence shown here is derived from an EMBL/GenBank/DDBJ whole genome shotgun (WGS) entry which is preliminary data.</text>
</comment>
<feature type="region of interest" description="Disordered" evidence="3">
    <location>
        <begin position="489"/>
        <end position="548"/>
    </location>
</feature>
<dbReference type="InterPro" id="IPR035979">
    <property type="entry name" value="RBD_domain_sf"/>
</dbReference>
<dbReference type="InterPro" id="IPR000504">
    <property type="entry name" value="RRM_dom"/>
</dbReference>
<dbReference type="CDD" id="cd00780">
    <property type="entry name" value="NTF2"/>
    <property type="match status" value="1"/>
</dbReference>
<dbReference type="Proteomes" id="UP000037136">
    <property type="component" value="Unassembled WGS sequence"/>
</dbReference>
<evidence type="ECO:0000256" key="2">
    <source>
        <dbReference type="PROSITE-ProRule" id="PRU00176"/>
    </source>
</evidence>
<name>A0A2A9P4T5_OPHUN</name>
<dbReference type="InterPro" id="IPR039539">
    <property type="entry name" value="Ras_GTPase_bind_prot"/>
</dbReference>
<reference evidence="6 7" key="1">
    <citation type="journal article" date="2015" name="BMC Genomics">
        <title>Gene expression during zombie ant biting behavior reflects the complexity underlying fungal parasitic behavioral manipulation.</title>
        <authorList>
            <person name="de Bekker C."/>
            <person name="Ohm R.A."/>
            <person name="Loreto R.G."/>
            <person name="Sebastian A."/>
            <person name="Albert I."/>
            <person name="Merrow M."/>
            <person name="Brachmann A."/>
            <person name="Hughes D.P."/>
        </authorList>
    </citation>
    <scope>NUCLEOTIDE SEQUENCE [LARGE SCALE GENOMIC DNA]</scope>
    <source>
        <strain evidence="6 7">SC16a</strain>
    </source>
</reference>
<proteinExistence type="predicted"/>
<dbReference type="GO" id="GO:0034517">
    <property type="term" value="P:ribophagy"/>
    <property type="evidence" value="ECO:0007669"/>
    <property type="project" value="TreeGrafter"/>
</dbReference>
<dbReference type="SMART" id="SM00360">
    <property type="entry name" value="RRM"/>
    <property type="match status" value="1"/>
</dbReference>
<keyword evidence="1 2" id="KW-0694">RNA-binding</keyword>
<evidence type="ECO:0000259" key="5">
    <source>
        <dbReference type="PROSITE" id="PS50177"/>
    </source>
</evidence>
<dbReference type="InterPro" id="IPR002075">
    <property type="entry name" value="NTF2_dom"/>
</dbReference>
<dbReference type="GO" id="GO:1990861">
    <property type="term" value="C:Ubp3-Bre5 deubiquitination complex"/>
    <property type="evidence" value="ECO:0007669"/>
    <property type="project" value="TreeGrafter"/>
</dbReference>